<reference evidence="1 2" key="1">
    <citation type="submission" date="2014-12" db="EMBL/GenBank/DDBJ databases">
        <title>Draft genome sequence of Paenibacillus kamchatkensis strain B-2647.</title>
        <authorList>
            <person name="Karlyshev A.V."/>
            <person name="Kudryashova E.B."/>
        </authorList>
    </citation>
    <scope>NUCLEOTIDE SEQUENCE [LARGE SCALE GENOMIC DNA]</scope>
    <source>
        <strain evidence="1 2">VKM B-2647</strain>
    </source>
</reference>
<keyword evidence="2" id="KW-1185">Reference proteome</keyword>
<dbReference type="EMBL" id="JXAK01000054">
    <property type="protein sequence ID" value="KIL38690.1"/>
    <property type="molecule type" value="Genomic_DNA"/>
</dbReference>
<evidence type="ECO:0000313" key="1">
    <source>
        <dbReference type="EMBL" id="KIL38690.1"/>
    </source>
</evidence>
<organism evidence="1 2">
    <name type="scientific">Gordoniibacillus kamchatkensis</name>
    <dbReference type="NCBI Taxonomy" id="1590651"/>
    <lineage>
        <taxon>Bacteria</taxon>
        <taxon>Bacillati</taxon>
        <taxon>Bacillota</taxon>
        <taxon>Bacilli</taxon>
        <taxon>Bacillales</taxon>
        <taxon>Paenibacillaceae</taxon>
        <taxon>Gordoniibacillus</taxon>
    </lineage>
</organism>
<sequence length="285" mass="33058">MESLLNGINQDTLYVSLENLFGVKKEIIEYYVVRHLFLLKDQHPSNIDLPHFLNFLSDKTKQVVMIPDFESVAISHLTTRVTGENLEKEPVYNLFDALTENTEMKYHLERVGLTFFKAGGKLRTLFRGNLVDWKSFLNGSEYPTAQMIINRFEGNRFSSADKCVNGFLFGGKIYENGNVRHILYLPEIVENMLRVLGEQKAINELTKVFKPYMISFAAPIGKIIFDGSKKLTVKQTRFRIIRYCLHYLSKQYCRSWSEHDNPIIRLIDDYSVQADQIISVQKIDP</sequence>
<proteinExistence type="predicted"/>
<gene>
    <name evidence="1" type="ORF">SD70_24905</name>
</gene>
<dbReference type="RefSeq" id="WP_041050667.1">
    <property type="nucleotide sequence ID" value="NZ_JXAK01000054.1"/>
</dbReference>
<accession>A0ABR5ACK1</accession>
<evidence type="ECO:0000313" key="2">
    <source>
        <dbReference type="Proteomes" id="UP000031967"/>
    </source>
</evidence>
<comment type="caution">
    <text evidence="1">The sequence shown here is derived from an EMBL/GenBank/DDBJ whole genome shotgun (WGS) entry which is preliminary data.</text>
</comment>
<name>A0ABR5ACK1_9BACL</name>
<dbReference type="Proteomes" id="UP000031967">
    <property type="component" value="Unassembled WGS sequence"/>
</dbReference>
<protein>
    <submittedName>
        <fullName evidence="1">Uncharacterized protein</fullName>
    </submittedName>
</protein>